<dbReference type="InterPro" id="IPR039365">
    <property type="entry name" value="IS701-like"/>
</dbReference>
<evidence type="ECO:0000259" key="2">
    <source>
        <dbReference type="Pfam" id="PF13546"/>
    </source>
</evidence>
<feature type="region of interest" description="Disordered" evidence="1">
    <location>
        <begin position="389"/>
        <end position="409"/>
    </location>
</feature>
<dbReference type="InterPro" id="IPR038721">
    <property type="entry name" value="IS701-like_DDE_dom"/>
</dbReference>
<dbReference type="AlphaFoldDB" id="A0A2P2GEI8"/>
<keyword evidence="4" id="KW-1185">Reference proteome</keyword>
<feature type="domain" description="Transposase IS701-like DDE" evidence="2">
    <location>
        <begin position="28"/>
        <end position="207"/>
    </location>
</feature>
<evidence type="ECO:0000313" key="3">
    <source>
        <dbReference type="EMBL" id="KKZ69185.1"/>
    </source>
</evidence>
<protein>
    <submittedName>
        <fullName evidence="3">TylR regulatory protein</fullName>
    </submittedName>
</protein>
<accession>A0A2P2GEI8</accession>
<organism evidence="3 4">
    <name type="scientific">Streptomyces showdoensis</name>
    <dbReference type="NCBI Taxonomy" id="68268"/>
    <lineage>
        <taxon>Bacteria</taxon>
        <taxon>Bacillati</taxon>
        <taxon>Actinomycetota</taxon>
        <taxon>Actinomycetes</taxon>
        <taxon>Kitasatosporales</taxon>
        <taxon>Streptomycetaceae</taxon>
        <taxon>Streptomyces</taxon>
    </lineage>
</organism>
<gene>
    <name evidence="3" type="ORF">VO63_35610</name>
</gene>
<dbReference type="PANTHER" id="PTHR33627">
    <property type="entry name" value="TRANSPOSASE"/>
    <property type="match status" value="1"/>
</dbReference>
<dbReference type="Proteomes" id="UP000265325">
    <property type="component" value="Unassembled WGS sequence"/>
</dbReference>
<evidence type="ECO:0000256" key="1">
    <source>
        <dbReference type="SAM" id="MobiDB-lite"/>
    </source>
</evidence>
<dbReference type="PANTHER" id="PTHR33627:SF1">
    <property type="entry name" value="TRANSPOSASE"/>
    <property type="match status" value="1"/>
</dbReference>
<evidence type="ECO:0000313" key="4">
    <source>
        <dbReference type="Proteomes" id="UP000265325"/>
    </source>
</evidence>
<dbReference type="Pfam" id="PF13546">
    <property type="entry name" value="DDE_5"/>
    <property type="match status" value="1"/>
</dbReference>
<reference evidence="3 4" key="1">
    <citation type="submission" date="2015-05" db="EMBL/GenBank/DDBJ databases">
        <title>Draft Genome assembly of Streptomyces showdoensis.</title>
        <authorList>
            <person name="Thapa K.K."/>
            <person name="Metsa-Ketela M."/>
        </authorList>
    </citation>
    <scope>NUCLEOTIDE SEQUENCE [LARGE SCALE GENOMIC DNA]</scope>
    <source>
        <strain evidence="3 4">ATCC 15227</strain>
    </source>
</reference>
<sequence length="409" mass="45599">MSSSTSGTARATMGDEEARMRTFLEEIFRPLHRAEQRRWARAYLRGLIHVSGRKTPRSMARTERLPPAAAHSLHQFINTSTWDWEPVRRRLALRVAAGAAPYAWTATELLIPKRGEHSVGVHRRLDAETGRTVNCQRAVGLFLVTDAHCFPVDWSLVLDGPWGWDQERRLRARIPEEETARSVGACVLDYAAGTAAQPRLPRLPWVLDLTRSEDASGVLAGLARHRADILCEVNPGQVVIGGRRTPTVTTVGVLMDERNARQPYVMTRHSPADPRSRGGARAPLYTYAGTVRLPLRTVGADGAARGYRLLELPDPDGLRPARYWITSLADRRVERILALMRSRATVRSTVTALQERFGVLDFEGRSYPGWHHHMTMTSAAYAYQHLRRRGSVPAPPSRSPTPVLARAAG</sequence>
<name>A0A2P2GEI8_STREW</name>
<dbReference type="EMBL" id="LAQS01000108">
    <property type="protein sequence ID" value="KKZ69185.1"/>
    <property type="molecule type" value="Genomic_DNA"/>
</dbReference>
<dbReference type="RefSeq" id="WP_046912298.1">
    <property type="nucleotide sequence ID" value="NZ_BAAAXG010000028.1"/>
</dbReference>
<proteinExistence type="predicted"/>
<comment type="caution">
    <text evidence="3">The sequence shown here is derived from an EMBL/GenBank/DDBJ whole genome shotgun (WGS) entry which is preliminary data.</text>
</comment>